<evidence type="ECO:0000313" key="1">
    <source>
        <dbReference type="EMBL" id="VEU56560.1"/>
    </source>
</evidence>
<protein>
    <submittedName>
        <fullName evidence="1">Uncharacterized protein</fullName>
    </submittedName>
</protein>
<name>A0A448ZZA9_METSV</name>
<organism evidence="1">
    <name type="scientific">Metamycoplasma salivarium</name>
    <name type="common">Mycoplasma salivarium</name>
    <dbReference type="NCBI Taxonomy" id="2124"/>
    <lineage>
        <taxon>Bacteria</taxon>
        <taxon>Bacillati</taxon>
        <taxon>Mycoplasmatota</taxon>
        <taxon>Mycoplasmoidales</taxon>
        <taxon>Metamycoplasmataceae</taxon>
        <taxon>Metamycoplasma</taxon>
    </lineage>
</organism>
<keyword evidence="1" id="KW-0614">Plasmid</keyword>
<geneLocation type="plasmid" evidence="1">
    <name>2</name>
</geneLocation>
<accession>A0A448ZZA9</accession>
<sequence length="576" mass="68403">MSFKLTILVILIIFFALILCFTTVIVFAKLRTNFLITKIDKLQQNLSKYLKEINSLFEQSNAYFEASKIKNKNFQNELIQNQLDFEEIQDLCSIKLIEISNKLKNHKQNHNFMELNCLFSILNPYKKALLLYKNGQIIYKFIKTTIQEKILFPSKLMDYVLYLKNKDKKINVQINAFKITMPFFNEQFRLIDESIFDLYSHFIKEKIIETNKKINIAKIVELNNLIIKKILIFSHGSVYYDLIFNKIPKIINNLKNKQSITDTSLLQTFESQTKCVYNENFSKYNITLKNELELLDFSKDDDNFKEKLFKFISTLEDYKNNLQFEQTAKTYIADTEKKLSFYHDKFLKKQLDINSFFEKYKGNVDTLDAKFNGMKYLNNELNKFMNSNIKNVNTYFEKNEFSSCNEILNNLKLFLIELKSNISNQNNLDYEISLYQNEIEHLKLQFQKLQSIFAYLVSICYQLNIDFSKNDLTMIKDINTLQNQIVMNNEQDVNINFVFKNNVLKYHKLVMNFFEIKAIEIEAAKLTKIVIQKISPLCSSQEIMMELYLKLTEYNNTSQYIKAIEHLDNFIKNKIN</sequence>
<proteinExistence type="predicted"/>
<dbReference type="EMBL" id="LR214939">
    <property type="protein sequence ID" value="VEU56560.1"/>
    <property type="molecule type" value="Genomic_DNA"/>
</dbReference>
<dbReference type="AlphaFoldDB" id="A0A448ZZA9"/>
<reference evidence="1" key="1">
    <citation type="submission" date="2019-01" db="EMBL/GenBank/DDBJ databases">
        <authorList>
            <consortium name="Pathogen Informatics"/>
        </authorList>
    </citation>
    <scope>NUCLEOTIDE SEQUENCE [LARGE SCALE GENOMIC DNA]</scope>
    <source>
        <strain evidence="1">NCTC10113</strain>
    </source>
</reference>
<gene>
    <name evidence="1" type="ORF">NCTC10113_01470</name>
</gene>
<dbReference type="RefSeq" id="WP_024543816.1">
    <property type="nucleotide sequence ID" value="NZ_LR214938.2"/>
</dbReference>